<evidence type="ECO:0000313" key="2">
    <source>
        <dbReference type="EMBL" id="CEK56433.1"/>
    </source>
</evidence>
<dbReference type="PANTHER" id="PTHR10174:SF130">
    <property type="entry name" value="ALPHA-TOCOPHEROL TRANSFER PROTEIN-LIKE"/>
    <property type="match status" value="1"/>
</dbReference>
<dbReference type="SUPFAM" id="SSF52087">
    <property type="entry name" value="CRAL/TRIO domain"/>
    <property type="match status" value="1"/>
</dbReference>
<dbReference type="GO" id="GO:1902936">
    <property type="term" value="F:phosphatidylinositol bisphosphate binding"/>
    <property type="evidence" value="ECO:0007669"/>
    <property type="project" value="TreeGrafter"/>
</dbReference>
<protein>
    <recommendedName>
        <fullName evidence="1">CRAL-TRIO domain-containing protein</fullName>
    </recommendedName>
</protein>
<organism evidence="2">
    <name type="scientific">Arion vulgaris</name>
    <dbReference type="NCBI Taxonomy" id="1028688"/>
    <lineage>
        <taxon>Eukaryota</taxon>
        <taxon>Metazoa</taxon>
        <taxon>Spiralia</taxon>
        <taxon>Lophotrochozoa</taxon>
        <taxon>Mollusca</taxon>
        <taxon>Gastropoda</taxon>
        <taxon>Heterobranchia</taxon>
        <taxon>Euthyneura</taxon>
        <taxon>Panpulmonata</taxon>
        <taxon>Eupulmonata</taxon>
        <taxon>Stylommatophora</taxon>
        <taxon>Helicina</taxon>
        <taxon>Arionoidea</taxon>
        <taxon>Arionidae</taxon>
        <taxon>Arion</taxon>
    </lineage>
</organism>
<dbReference type="PRINTS" id="PR00180">
    <property type="entry name" value="CRETINALDHBP"/>
</dbReference>
<dbReference type="Pfam" id="PF00650">
    <property type="entry name" value="CRAL_TRIO"/>
    <property type="match status" value="1"/>
</dbReference>
<sequence>VRSFYLLMSKIMEDEITQVKGVHFVDNLDGFTMKQASNVTPSFVKSFAQVLQDVLPLRFKVFDMVNEPAFFDLVFSMVKPFLKEKLAKRFIFNGSKLENLYATIDRK</sequence>
<proteinExistence type="predicted"/>
<name>A0A0B6YJR6_9EUPU</name>
<feature type="non-terminal residue" evidence="2">
    <location>
        <position position="1"/>
    </location>
</feature>
<accession>A0A0B6YJR6</accession>
<dbReference type="GO" id="GO:0016020">
    <property type="term" value="C:membrane"/>
    <property type="evidence" value="ECO:0007669"/>
    <property type="project" value="TreeGrafter"/>
</dbReference>
<feature type="non-terminal residue" evidence="2">
    <location>
        <position position="107"/>
    </location>
</feature>
<dbReference type="Gene3D" id="3.40.525.10">
    <property type="entry name" value="CRAL-TRIO lipid binding domain"/>
    <property type="match status" value="1"/>
</dbReference>
<dbReference type="EMBL" id="HACG01009568">
    <property type="protein sequence ID" value="CEK56433.1"/>
    <property type="molecule type" value="Transcribed_RNA"/>
</dbReference>
<dbReference type="CDD" id="cd00170">
    <property type="entry name" value="SEC14"/>
    <property type="match status" value="1"/>
</dbReference>
<reference evidence="2" key="1">
    <citation type="submission" date="2014-12" db="EMBL/GenBank/DDBJ databases">
        <title>Insight into the proteome of Arion vulgaris.</title>
        <authorList>
            <person name="Aradska J."/>
            <person name="Bulat T."/>
            <person name="Smidak R."/>
            <person name="Sarate P."/>
            <person name="Gangsoo J."/>
            <person name="Sialana F."/>
            <person name="Bilban M."/>
            <person name="Lubec G."/>
        </authorList>
    </citation>
    <scope>NUCLEOTIDE SEQUENCE</scope>
    <source>
        <tissue evidence="2">Skin</tissue>
    </source>
</reference>
<dbReference type="AlphaFoldDB" id="A0A0B6YJR6"/>
<gene>
    <name evidence="2" type="primary">ORF27646</name>
</gene>
<dbReference type="PROSITE" id="PS50191">
    <property type="entry name" value="CRAL_TRIO"/>
    <property type="match status" value="1"/>
</dbReference>
<feature type="domain" description="CRAL-TRIO" evidence="1">
    <location>
        <begin position="1"/>
        <end position="107"/>
    </location>
</feature>
<dbReference type="InterPro" id="IPR036865">
    <property type="entry name" value="CRAL-TRIO_dom_sf"/>
</dbReference>
<evidence type="ECO:0000259" key="1">
    <source>
        <dbReference type="PROSITE" id="PS50191"/>
    </source>
</evidence>
<dbReference type="PANTHER" id="PTHR10174">
    <property type="entry name" value="ALPHA-TOCOPHEROL TRANSFER PROTEIN-RELATED"/>
    <property type="match status" value="1"/>
</dbReference>
<dbReference type="InterPro" id="IPR001251">
    <property type="entry name" value="CRAL-TRIO_dom"/>
</dbReference>